<dbReference type="EMBL" id="EQ973216">
    <property type="protein sequence ID" value="EFR55095.1"/>
    <property type="molecule type" value="Genomic_DNA"/>
</dbReference>
<gene>
    <name evidence="1" type="ORF">BFAG_03793</name>
</gene>
<evidence type="ECO:0000313" key="1">
    <source>
        <dbReference type="EMBL" id="EFR55095.1"/>
    </source>
</evidence>
<reference evidence="1 2" key="1">
    <citation type="submission" date="2008-12" db="EMBL/GenBank/DDBJ databases">
        <title>Annotation of Bacteroides fragilis strain 3_1_12.</title>
        <authorList>
            <consortium name="The Broad Institute Genome Sequencing Platform"/>
            <person name="Ward D."/>
            <person name="Young S.K."/>
            <person name="Kodira C.D."/>
            <person name="Zeng Q."/>
            <person name="Koehrsen M."/>
            <person name="Alvarado L."/>
            <person name="Berlin A."/>
            <person name="Borenstein D."/>
            <person name="Chen Z."/>
            <person name="Engels R."/>
            <person name="Freedman E."/>
            <person name="Gellesch M."/>
            <person name="Goldberg J."/>
            <person name="Griggs A."/>
            <person name="Gujja S."/>
            <person name="Heiman D."/>
            <person name="Hepburn T."/>
            <person name="Howarth C."/>
            <person name="Jen D."/>
            <person name="Larson L."/>
            <person name="Lewis B."/>
            <person name="Mehta T."/>
            <person name="Park D."/>
            <person name="Pearson M."/>
            <person name="Roberts A."/>
            <person name="Saif S."/>
            <person name="Shea T."/>
            <person name="Shenoy N."/>
            <person name="Sisk P."/>
            <person name="Stolte C."/>
            <person name="Sykes S."/>
            <person name="Walk T."/>
            <person name="White J."/>
            <person name="Yandava C."/>
            <person name="Allen-Vercoe E."/>
            <person name="Strauss J."/>
            <person name="Ambrose C."/>
            <person name="Lander E."/>
            <person name="Nusbaum C."/>
            <person name="Galagan J."/>
            <person name="Birren B."/>
        </authorList>
    </citation>
    <scope>NUCLEOTIDE SEQUENCE [LARGE SCALE GENOMIC DNA]</scope>
    <source>
        <strain evidence="1 2">3_1_12</strain>
    </source>
</reference>
<evidence type="ECO:0000313" key="2">
    <source>
        <dbReference type="Proteomes" id="UP000005101"/>
    </source>
</evidence>
<dbReference type="Proteomes" id="UP000005101">
    <property type="component" value="Unassembled WGS sequence"/>
</dbReference>
<sequence>MLSSITPILSRKSATLLIYIKSALDKKKPRTEMLYLCFLVN</sequence>
<accession>A0ABN0BQA4</accession>
<organism evidence="1 2">
    <name type="scientific">Bacteroides fragilis 3_1_12</name>
    <dbReference type="NCBI Taxonomy" id="457424"/>
    <lineage>
        <taxon>Bacteria</taxon>
        <taxon>Pseudomonadati</taxon>
        <taxon>Bacteroidota</taxon>
        <taxon>Bacteroidia</taxon>
        <taxon>Bacteroidales</taxon>
        <taxon>Bacteroidaceae</taxon>
        <taxon>Bacteroides</taxon>
    </lineage>
</organism>
<proteinExistence type="predicted"/>
<protein>
    <submittedName>
        <fullName evidence="1">Uncharacterized protein</fullName>
    </submittedName>
</protein>
<name>A0ABN0BQA4_BACFG</name>
<keyword evidence="2" id="KW-1185">Reference proteome</keyword>